<dbReference type="OrthoDB" id="21470at2759"/>
<feature type="region of interest" description="Disordered" evidence="1">
    <location>
        <begin position="581"/>
        <end position="600"/>
    </location>
</feature>
<dbReference type="RefSeq" id="XP_016607660.1">
    <property type="nucleotide sequence ID" value="XM_016753246.1"/>
</dbReference>
<feature type="region of interest" description="Disordered" evidence="1">
    <location>
        <begin position="517"/>
        <end position="543"/>
    </location>
</feature>
<dbReference type="InterPro" id="IPR000253">
    <property type="entry name" value="FHA_dom"/>
</dbReference>
<dbReference type="PROSITE" id="PS50174">
    <property type="entry name" value="G_PATCH"/>
    <property type="match status" value="1"/>
</dbReference>
<feature type="compositionally biased region" description="Polar residues" evidence="1">
    <location>
        <begin position="338"/>
        <end position="347"/>
    </location>
</feature>
<dbReference type="PANTHER" id="PTHR23106:SF24">
    <property type="entry name" value="ANGIOGENIC FACTOR WITH G PATCH AND FHA DOMAINS 1"/>
    <property type="match status" value="1"/>
</dbReference>
<dbReference type="AlphaFoldDB" id="A0A0L0HDV1"/>
<evidence type="ECO:0000256" key="1">
    <source>
        <dbReference type="SAM" id="MobiDB-lite"/>
    </source>
</evidence>
<gene>
    <name evidence="4" type="ORF">SPPG_05006</name>
</gene>
<evidence type="ECO:0000259" key="3">
    <source>
        <dbReference type="PROSITE" id="PS50174"/>
    </source>
</evidence>
<feature type="compositionally biased region" description="Polar residues" evidence="1">
    <location>
        <begin position="1"/>
        <end position="14"/>
    </location>
</feature>
<feature type="compositionally biased region" description="Polar residues" evidence="1">
    <location>
        <begin position="431"/>
        <end position="451"/>
    </location>
</feature>
<feature type="region of interest" description="Disordered" evidence="1">
    <location>
        <begin position="78"/>
        <end position="118"/>
    </location>
</feature>
<protein>
    <recommendedName>
        <fullName evidence="6">G-patch domain-containing protein</fullName>
    </recommendedName>
</protein>
<dbReference type="Pfam" id="PF01585">
    <property type="entry name" value="G-patch"/>
    <property type="match status" value="1"/>
</dbReference>
<feature type="compositionally biased region" description="Low complexity" evidence="1">
    <location>
        <begin position="22"/>
        <end position="35"/>
    </location>
</feature>
<dbReference type="Proteomes" id="UP000053201">
    <property type="component" value="Unassembled WGS sequence"/>
</dbReference>
<dbReference type="Gene3D" id="2.60.200.20">
    <property type="match status" value="2"/>
</dbReference>
<feature type="domain" description="FHA" evidence="2">
    <location>
        <begin position="367"/>
        <end position="385"/>
    </location>
</feature>
<feature type="region of interest" description="Disordered" evidence="1">
    <location>
        <begin position="1"/>
        <end position="45"/>
    </location>
</feature>
<accession>A0A0L0HDV1</accession>
<dbReference type="PANTHER" id="PTHR23106">
    <property type="entry name" value="ANGIOGENIC FACTOR WITH G PATCH AND FHA DOMAINS 1"/>
    <property type="match status" value="1"/>
</dbReference>
<dbReference type="Pfam" id="PF00498">
    <property type="entry name" value="FHA"/>
    <property type="match status" value="1"/>
</dbReference>
<dbReference type="PROSITE" id="PS50006">
    <property type="entry name" value="FHA_DOMAIN"/>
    <property type="match status" value="1"/>
</dbReference>
<proteinExistence type="predicted"/>
<evidence type="ECO:0008006" key="6">
    <source>
        <dbReference type="Google" id="ProtNLM"/>
    </source>
</evidence>
<sequence>MANANSEKTSSTALHANGGPMTSTTAATVTSSSTTNPDADWSLHPSGKYYISKSSPWCYSEASGYFYFDSSGRIIKQDEESKREGETDTGKAANDARVEPVEQPQSGPNSRDEKFRSSKGKLSILKLEEGEIGEDAETDKVAKAMVRSGYIPMEDRRHYYHPDTGYVYDTLTSSYSFWDEATKSYVPVQDNGQAAPQSNAMMKLVVIQSKLLEPGSIILVDATGLTVGRDKAFERRLVLNEISVSRFHCTIYVNRIVEPLEPIPNRQAVEEQEPDTDATVEKANEREQIDFSSALERAKAIAARLTADLKSRDTTPIRSTSPTHGTKRVFSDVEDYRSSSPADSFRSNTKRSRAGPRPPEKRFMDCFFVTDGGSTHGTFINGERLSQPKMSSQPHRLQHGDTLVIGSTTMKVHIHASWGCDECRVTSTNVISTEPKSTPPKSADNNTPQTTKGEKTKKGSLEVSRREELRRLKREALGEDAVTKPRGKRTQYVDRAAMRRKMHGVDASVMEFRQETQEESSTHSFTPSVPTPTHATPITAADPTNIGSRMLQKMGWTEGQGLGASGGGRVDPVAVSMRMGRQGLGMGTPEEDNIGGMSGRKETLYEATMRRARERFNEINND</sequence>
<feature type="compositionally biased region" description="Basic and acidic residues" evidence="1">
    <location>
        <begin position="452"/>
        <end position="465"/>
    </location>
</feature>
<name>A0A0L0HDV1_SPIPD</name>
<dbReference type="STRING" id="645134.A0A0L0HDV1"/>
<dbReference type="GO" id="GO:0003676">
    <property type="term" value="F:nucleic acid binding"/>
    <property type="evidence" value="ECO:0007669"/>
    <property type="project" value="InterPro"/>
</dbReference>
<dbReference type="EMBL" id="KQ257457">
    <property type="protein sequence ID" value="KNC99620.1"/>
    <property type="molecule type" value="Genomic_DNA"/>
</dbReference>
<dbReference type="SMART" id="SM00443">
    <property type="entry name" value="G_patch"/>
    <property type="match status" value="1"/>
</dbReference>
<evidence type="ECO:0000313" key="5">
    <source>
        <dbReference type="Proteomes" id="UP000053201"/>
    </source>
</evidence>
<evidence type="ECO:0000259" key="2">
    <source>
        <dbReference type="PROSITE" id="PS50006"/>
    </source>
</evidence>
<dbReference type="GeneID" id="27688426"/>
<feature type="compositionally biased region" description="Basic and acidic residues" evidence="1">
    <location>
        <begin position="78"/>
        <end position="100"/>
    </location>
</feature>
<feature type="region of interest" description="Disordered" evidence="1">
    <location>
        <begin position="312"/>
        <end position="363"/>
    </location>
</feature>
<organism evidence="4 5">
    <name type="scientific">Spizellomyces punctatus (strain DAOM BR117)</name>
    <dbReference type="NCBI Taxonomy" id="645134"/>
    <lineage>
        <taxon>Eukaryota</taxon>
        <taxon>Fungi</taxon>
        <taxon>Fungi incertae sedis</taxon>
        <taxon>Chytridiomycota</taxon>
        <taxon>Chytridiomycota incertae sedis</taxon>
        <taxon>Chytridiomycetes</taxon>
        <taxon>Spizellomycetales</taxon>
        <taxon>Spizellomycetaceae</taxon>
        <taxon>Spizellomyces</taxon>
    </lineage>
</organism>
<dbReference type="InterPro" id="IPR000467">
    <property type="entry name" value="G_patch_dom"/>
</dbReference>
<dbReference type="InterPro" id="IPR053027">
    <property type="entry name" value="AGGF1"/>
</dbReference>
<keyword evidence="5" id="KW-1185">Reference proteome</keyword>
<feature type="domain" description="G-patch" evidence="3">
    <location>
        <begin position="543"/>
        <end position="589"/>
    </location>
</feature>
<feature type="compositionally biased region" description="Low complexity" evidence="1">
    <location>
        <begin position="531"/>
        <end position="543"/>
    </location>
</feature>
<dbReference type="SUPFAM" id="SSF49879">
    <property type="entry name" value="SMAD/FHA domain"/>
    <property type="match status" value="1"/>
</dbReference>
<evidence type="ECO:0000313" key="4">
    <source>
        <dbReference type="EMBL" id="KNC99620.1"/>
    </source>
</evidence>
<feature type="region of interest" description="Disordered" evidence="1">
    <location>
        <begin position="431"/>
        <end position="465"/>
    </location>
</feature>
<dbReference type="InterPro" id="IPR008984">
    <property type="entry name" value="SMAD_FHA_dom_sf"/>
</dbReference>
<dbReference type="VEuPathDB" id="FungiDB:SPPG_05006"/>
<reference evidence="4 5" key="1">
    <citation type="submission" date="2009-08" db="EMBL/GenBank/DDBJ databases">
        <title>The Genome Sequence of Spizellomyces punctatus strain DAOM BR117.</title>
        <authorList>
            <consortium name="The Broad Institute Genome Sequencing Platform"/>
            <person name="Russ C."/>
            <person name="Cuomo C."/>
            <person name="Shea T."/>
            <person name="Young S.K."/>
            <person name="Zeng Q."/>
            <person name="Koehrsen M."/>
            <person name="Haas B."/>
            <person name="Borodovsky M."/>
            <person name="Guigo R."/>
            <person name="Alvarado L."/>
            <person name="Berlin A."/>
            <person name="Bochicchio J."/>
            <person name="Borenstein D."/>
            <person name="Chapman S."/>
            <person name="Chen Z."/>
            <person name="Engels R."/>
            <person name="Freedman E."/>
            <person name="Gellesch M."/>
            <person name="Goldberg J."/>
            <person name="Griggs A."/>
            <person name="Gujja S."/>
            <person name="Heiman D."/>
            <person name="Hepburn T."/>
            <person name="Howarth C."/>
            <person name="Jen D."/>
            <person name="Larson L."/>
            <person name="Lewis B."/>
            <person name="Mehta T."/>
            <person name="Park D."/>
            <person name="Pearson M."/>
            <person name="Roberts A."/>
            <person name="Saif S."/>
            <person name="Shenoy N."/>
            <person name="Sisk P."/>
            <person name="Stolte C."/>
            <person name="Sykes S."/>
            <person name="Thomson T."/>
            <person name="Walk T."/>
            <person name="White J."/>
            <person name="Yandava C."/>
            <person name="Burger G."/>
            <person name="Gray M.W."/>
            <person name="Holland P.W.H."/>
            <person name="King N."/>
            <person name="Lang F.B.F."/>
            <person name="Roger A.J."/>
            <person name="Ruiz-Trillo I."/>
            <person name="Lander E."/>
            <person name="Nusbaum C."/>
        </authorList>
    </citation>
    <scope>NUCLEOTIDE SEQUENCE [LARGE SCALE GENOMIC DNA]</scope>
    <source>
        <strain evidence="4 5">DAOM BR117</strain>
    </source>
</reference>
<dbReference type="InParanoid" id="A0A0L0HDV1"/>
<dbReference type="eggNOG" id="KOG0154">
    <property type="taxonomic scope" value="Eukaryota"/>
</dbReference>